<dbReference type="EMBL" id="BAABKB010000016">
    <property type="protein sequence ID" value="GAA5016651.1"/>
    <property type="molecule type" value="Genomic_DNA"/>
</dbReference>
<proteinExistence type="predicted"/>
<evidence type="ECO:0000256" key="1">
    <source>
        <dbReference type="SAM" id="Phobius"/>
    </source>
</evidence>
<reference evidence="3" key="1">
    <citation type="journal article" date="2019" name="Int. J. Syst. Evol. Microbiol.">
        <title>The Global Catalogue of Microorganisms (GCM) 10K type strain sequencing project: providing services to taxonomists for standard genome sequencing and annotation.</title>
        <authorList>
            <consortium name="The Broad Institute Genomics Platform"/>
            <consortium name="The Broad Institute Genome Sequencing Center for Infectious Disease"/>
            <person name="Wu L."/>
            <person name="Ma J."/>
        </authorList>
    </citation>
    <scope>NUCLEOTIDE SEQUENCE [LARGE SCALE GENOMIC DNA]</scope>
    <source>
        <strain evidence="3">JCM 18409</strain>
    </source>
</reference>
<evidence type="ECO:0000313" key="2">
    <source>
        <dbReference type="EMBL" id="GAA5016651.1"/>
    </source>
</evidence>
<comment type="caution">
    <text evidence="2">The sequence shown here is derived from an EMBL/GenBank/DDBJ whole genome shotgun (WGS) entry which is preliminary data.</text>
</comment>
<accession>A0ABP9J1Q2</accession>
<keyword evidence="1" id="KW-0812">Transmembrane</keyword>
<keyword evidence="1" id="KW-1133">Transmembrane helix</keyword>
<evidence type="ECO:0008006" key="4">
    <source>
        <dbReference type="Google" id="ProtNLM"/>
    </source>
</evidence>
<name>A0ABP9J1Q2_9ACTN</name>
<dbReference type="Proteomes" id="UP001501759">
    <property type="component" value="Unassembled WGS sequence"/>
</dbReference>
<keyword evidence="1" id="KW-0472">Membrane</keyword>
<organism evidence="2 3">
    <name type="scientific">Streptomyces siamensis</name>
    <dbReference type="NCBI Taxonomy" id="1274986"/>
    <lineage>
        <taxon>Bacteria</taxon>
        <taxon>Bacillati</taxon>
        <taxon>Actinomycetota</taxon>
        <taxon>Actinomycetes</taxon>
        <taxon>Kitasatosporales</taxon>
        <taxon>Streptomycetaceae</taxon>
        <taxon>Streptomyces</taxon>
    </lineage>
</organism>
<sequence>MMTWPPLKGHALFGGPRNIRRPVAAPISGVDTLIAMGYEGTGEPVAIKCPGCGGTEVRAVEQARGGKGAMRDDLYGRLAPGPDKTGDGCMHFVEGMVMTGIGIAVAYTGVQQDKPLYVIGGAALALLCFIGTFVVVRGDGREKAAAEAGSPRAELVWQPAHYCYGCTSVFCPGGVPWQGTLTPEQFKKLVWTEAGYADQLPAGDKARDVEIPSQVRPGTS</sequence>
<keyword evidence="3" id="KW-1185">Reference proteome</keyword>
<feature type="transmembrane region" description="Helical" evidence="1">
    <location>
        <begin position="116"/>
        <end position="136"/>
    </location>
</feature>
<gene>
    <name evidence="2" type="ORF">GCM10023335_42570</name>
</gene>
<protein>
    <recommendedName>
        <fullName evidence="4">Integral membrane protein</fullName>
    </recommendedName>
</protein>
<feature type="transmembrane region" description="Helical" evidence="1">
    <location>
        <begin position="92"/>
        <end position="110"/>
    </location>
</feature>
<evidence type="ECO:0000313" key="3">
    <source>
        <dbReference type="Proteomes" id="UP001501759"/>
    </source>
</evidence>